<gene>
    <name evidence="1" type="ORF">GMARGA_LOCUS13137</name>
</gene>
<evidence type="ECO:0000313" key="2">
    <source>
        <dbReference type="Proteomes" id="UP000789901"/>
    </source>
</evidence>
<sequence>MALQISTDFVPLHQYNGSPYQHGECNECGKVRSNPCWCVSNFKKDFDKWISANTFLDDIIRKTQSHATERVAYEYFILVEQIASGSFSTVHLVYWLEGPRWIRDDESEHRLRNGSTKCALKKRGSWVTDICDNSDPTQISEQFDSAVEKKHLNLENNQFTHPEIHPLAIYNSELIHFSDNYTPFIDWRQNLNKAIELPFR</sequence>
<evidence type="ECO:0000313" key="1">
    <source>
        <dbReference type="EMBL" id="CAG8716117.1"/>
    </source>
</evidence>
<reference evidence="1 2" key="1">
    <citation type="submission" date="2021-06" db="EMBL/GenBank/DDBJ databases">
        <authorList>
            <person name="Kallberg Y."/>
            <person name="Tangrot J."/>
            <person name="Rosling A."/>
        </authorList>
    </citation>
    <scope>NUCLEOTIDE SEQUENCE [LARGE SCALE GENOMIC DNA]</scope>
    <source>
        <strain evidence="1 2">120-4 pot B 10/14</strain>
    </source>
</reference>
<dbReference type="Proteomes" id="UP000789901">
    <property type="component" value="Unassembled WGS sequence"/>
</dbReference>
<organism evidence="1 2">
    <name type="scientific">Gigaspora margarita</name>
    <dbReference type="NCBI Taxonomy" id="4874"/>
    <lineage>
        <taxon>Eukaryota</taxon>
        <taxon>Fungi</taxon>
        <taxon>Fungi incertae sedis</taxon>
        <taxon>Mucoromycota</taxon>
        <taxon>Glomeromycotina</taxon>
        <taxon>Glomeromycetes</taxon>
        <taxon>Diversisporales</taxon>
        <taxon>Gigasporaceae</taxon>
        <taxon>Gigaspora</taxon>
    </lineage>
</organism>
<keyword evidence="2" id="KW-1185">Reference proteome</keyword>
<protein>
    <submittedName>
        <fullName evidence="1">44057_t:CDS:1</fullName>
    </submittedName>
</protein>
<comment type="caution">
    <text evidence="1">The sequence shown here is derived from an EMBL/GenBank/DDBJ whole genome shotgun (WGS) entry which is preliminary data.</text>
</comment>
<proteinExistence type="predicted"/>
<accession>A0ABN7V298</accession>
<dbReference type="EMBL" id="CAJVQB010008241">
    <property type="protein sequence ID" value="CAG8716117.1"/>
    <property type="molecule type" value="Genomic_DNA"/>
</dbReference>
<name>A0ABN7V298_GIGMA</name>